<keyword evidence="2" id="KW-1185">Reference proteome</keyword>
<reference evidence="1 2" key="1">
    <citation type="submission" date="2022-06" db="EMBL/GenBank/DDBJ databases">
        <title>A taxonomic note on the genus Prevotella: Description of four novel genera and emended description of the genera Hallella and Xylanibacter.</title>
        <authorList>
            <person name="Hitch T.C.A."/>
        </authorList>
    </citation>
    <scope>NUCLEOTIDE SEQUENCE [LARGE SCALE GENOMIC DNA]</scope>
    <source>
        <strain evidence="1 2">DSM 100619</strain>
    </source>
</reference>
<accession>A0ABT1BUX1</accession>
<name>A0ABT1BUX1_9BACT</name>
<organism evidence="1 2">
    <name type="scientific">Segatella cerevisiae</name>
    <dbReference type="NCBI Taxonomy" id="2053716"/>
    <lineage>
        <taxon>Bacteria</taxon>
        <taxon>Pseudomonadati</taxon>
        <taxon>Bacteroidota</taxon>
        <taxon>Bacteroidia</taxon>
        <taxon>Bacteroidales</taxon>
        <taxon>Prevotellaceae</taxon>
        <taxon>Segatella</taxon>
    </lineage>
</organism>
<evidence type="ECO:0000313" key="2">
    <source>
        <dbReference type="Proteomes" id="UP001204015"/>
    </source>
</evidence>
<sequence>MKKTGTSLASLLIATVICFGFTSCKQLYYQVYEVNSDSLDQKDNSLVYENNDLKVMYNLWGENGSIGFIVQNKTDRDIFLDMGQTFFIKNGAAYDYFKNREFTTTRTMAESVDFSLSQSYPGIGGYWPARYFVPTTVSELTKLLKGTSKSVTEKEKELICVPARAYKVISEYHINPELKMTCDRHKDFPHSTVELESYSADSSPLTFKNRLAYSFSKNGEGLKHIENAFYVSGISNYSTKAATEKVKEKVDCYSKEKVEQRYFKIGGPNKFYQSYRHR</sequence>
<comment type="caution">
    <text evidence="1">The sequence shown here is derived from an EMBL/GenBank/DDBJ whole genome shotgun (WGS) entry which is preliminary data.</text>
</comment>
<evidence type="ECO:0008006" key="3">
    <source>
        <dbReference type="Google" id="ProtNLM"/>
    </source>
</evidence>
<evidence type="ECO:0000313" key="1">
    <source>
        <dbReference type="EMBL" id="MCO6024891.1"/>
    </source>
</evidence>
<dbReference type="Proteomes" id="UP001204015">
    <property type="component" value="Unassembled WGS sequence"/>
</dbReference>
<dbReference type="EMBL" id="JAMXLY010000008">
    <property type="protein sequence ID" value="MCO6024891.1"/>
    <property type="molecule type" value="Genomic_DNA"/>
</dbReference>
<gene>
    <name evidence="1" type="ORF">NG821_03360</name>
</gene>
<proteinExistence type="predicted"/>
<protein>
    <recommendedName>
        <fullName evidence="3">Lipoprotein</fullName>
    </recommendedName>
</protein>
<dbReference type="RefSeq" id="WP_252760255.1">
    <property type="nucleotide sequence ID" value="NZ_JAMXLY010000008.1"/>
</dbReference>
<dbReference type="PROSITE" id="PS51257">
    <property type="entry name" value="PROKAR_LIPOPROTEIN"/>
    <property type="match status" value="1"/>
</dbReference>